<keyword evidence="4" id="KW-1185">Reference proteome</keyword>
<dbReference type="SUPFAM" id="SSF56801">
    <property type="entry name" value="Acetyl-CoA synthetase-like"/>
    <property type="match status" value="1"/>
</dbReference>
<dbReference type="InterPro" id="IPR025110">
    <property type="entry name" value="AMP-bd_C"/>
</dbReference>
<dbReference type="PROSITE" id="PS00455">
    <property type="entry name" value="AMP_BINDING"/>
    <property type="match status" value="1"/>
</dbReference>
<evidence type="ECO:0000259" key="1">
    <source>
        <dbReference type="Pfam" id="PF00501"/>
    </source>
</evidence>
<dbReference type="InterPro" id="IPR050237">
    <property type="entry name" value="ATP-dep_AMP-bd_enzyme"/>
</dbReference>
<comment type="caution">
    <text evidence="3">The sequence shown here is derived from an EMBL/GenBank/DDBJ whole genome shotgun (WGS) entry which is preliminary data.</text>
</comment>
<dbReference type="GO" id="GO:0016874">
    <property type="term" value="F:ligase activity"/>
    <property type="evidence" value="ECO:0007669"/>
    <property type="project" value="UniProtKB-KW"/>
</dbReference>
<evidence type="ECO:0000313" key="4">
    <source>
        <dbReference type="Proteomes" id="UP001501004"/>
    </source>
</evidence>
<dbReference type="InterPro" id="IPR020845">
    <property type="entry name" value="AMP-binding_CS"/>
</dbReference>
<dbReference type="EMBL" id="BAABAE010000003">
    <property type="protein sequence ID" value="GAA3736099.1"/>
    <property type="molecule type" value="Genomic_DNA"/>
</dbReference>
<dbReference type="RefSeq" id="WP_344754389.1">
    <property type="nucleotide sequence ID" value="NZ_BAABAE010000003.1"/>
</dbReference>
<feature type="domain" description="AMP-dependent synthetase/ligase" evidence="1">
    <location>
        <begin position="44"/>
        <end position="242"/>
    </location>
</feature>
<dbReference type="Gene3D" id="3.30.300.30">
    <property type="match status" value="1"/>
</dbReference>
<name>A0ABP7FHR2_9MICO</name>
<dbReference type="Proteomes" id="UP001501004">
    <property type="component" value="Unassembled WGS sequence"/>
</dbReference>
<feature type="domain" description="AMP-binding enzyme C-terminal" evidence="2">
    <location>
        <begin position="296"/>
        <end position="370"/>
    </location>
</feature>
<gene>
    <name evidence="3" type="primary">menE</name>
    <name evidence="3" type="ORF">GCM10022239_10040</name>
</gene>
<dbReference type="PANTHER" id="PTHR43767">
    <property type="entry name" value="LONG-CHAIN-FATTY-ACID--COA LIGASE"/>
    <property type="match status" value="1"/>
</dbReference>
<sequence length="385" mass="39117">MTRPLEVTAGDPDIVLPALRSALGGGPAIMPLPEGADRAGIPNEVPQRVALVVQTSGSTGSPKRVALSADALLASAAASEGALGGPGQWVLALPAHYIAGVNVLVRSIAAGTEPIILPQGHFDPHVFLEAAAAMDHPARYTSLVPAQLASLLGSVEGNDLDALETLRRFDRILVGGQSTPTGLLAQALELGLGVTRTYGSSETSGGCVYDGVPIGATAVRLAGDAVEGEIELGGPVLAEGYLGDDERTAASFYSDSGMRWYRTGDTGELVEGVLRVTGRLDDVIVSGGIKVSLAAVERIVRSLPGLSDAVVVPRANDRWGEVPIVATTASASPEGLLKAVRTAVGVALGPAARPAELVTVEAIPVLASGKPDRASLVARLAPPAG</sequence>
<dbReference type="InterPro" id="IPR000873">
    <property type="entry name" value="AMP-dep_synth/lig_dom"/>
</dbReference>
<protein>
    <submittedName>
        <fullName evidence="3">O-succinylbenzoate--CoA ligase</fullName>
    </submittedName>
</protein>
<keyword evidence="3" id="KW-0436">Ligase</keyword>
<dbReference type="Pfam" id="PF00501">
    <property type="entry name" value="AMP-binding"/>
    <property type="match status" value="1"/>
</dbReference>
<dbReference type="Pfam" id="PF13193">
    <property type="entry name" value="AMP-binding_C"/>
    <property type="match status" value="1"/>
</dbReference>
<organism evidence="3 4">
    <name type="scientific">Leifsonella bigeumensis</name>
    <dbReference type="NCBI Taxonomy" id="433643"/>
    <lineage>
        <taxon>Bacteria</taxon>
        <taxon>Bacillati</taxon>
        <taxon>Actinomycetota</taxon>
        <taxon>Actinomycetes</taxon>
        <taxon>Micrococcales</taxon>
        <taxon>Microbacteriaceae</taxon>
        <taxon>Leifsonella</taxon>
    </lineage>
</organism>
<dbReference type="InterPro" id="IPR045851">
    <property type="entry name" value="AMP-bd_C_sf"/>
</dbReference>
<accession>A0ABP7FHR2</accession>
<evidence type="ECO:0000313" key="3">
    <source>
        <dbReference type="EMBL" id="GAA3736099.1"/>
    </source>
</evidence>
<dbReference type="Gene3D" id="3.40.50.12780">
    <property type="entry name" value="N-terminal domain of ligase-like"/>
    <property type="match status" value="1"/>
</dbReference>
<dbReference type="PANTHER" id="PTHR43767:SF1">
    <property type="entry name" value="NONRIBOSOMAL PEPTIDE SYNTHASE PES1 (EUROFUNG)-RELATED"/>
    <property type="match status" value="1"/>
</dbReference>
<proteinExistence type="predicted"/>
<dbReference type="InterPro" id="IPR042099">
    <property type="entry name" value="ANL_N_sf"/>
</dbReference>
<evidence type="ECO:0000259" key="2">
    <source>
        <dbReference type="Pfam" id="PF13193"/>
    </source>
</evidence>
<reference evidence="4" key="1">
    <citation type="journal article" date="2019" name="Int. J. Syst. Evol. Microbiol.">
        <title>The Global Catalogue of Microorganisms (GCM) 10K type strain sequencing project: providing services to taxonomists for standard genome sequencing and annotation.</title>
        <authorList>
            <consortium name="The Broad Institute Genomics Platform"/>
            <consortium name="The Broad Institute Genome Sequencing Center for Infectious Disease"/>
            <person name="Wu L."/>
            <person name="Ma J."/>
        </authorList>
    </citation>
    <scope>NUCLEOTIDE SEQUENCE [LARGE SCALE GENOMIC DNA]</scope>
    <source>
        <strain evidence="4">JCM 16949</strain>
    </source>
</reference>